<dbReference type="GeneID" id="78359819"/>
<dbReference type="InterPro" id="IPR051218">
    <property type="entry name" value="Sec_MonoDiacylglyc_Lipase"/>
</dbReference>
<dbReference type="Gene3D" id="3.40.50.1820">
    <property type="entry name" value="alpha/beta hydrolase"/>
    <property type="match status" value="1"/>
</dbReference>
<dbReference type="OrthoDB" id="3171076at2"/>
<dbReference type="RefSeq" id="WP_114568986.1">
    <property type="nucleotide sequence ID" value="NZ_CABMMS010000005.1"/>
</dbReference>
<dbReference type="Proteomes" id="UP000254000">
    <property type="component" value="Unassembled WGS sequence"/>
</dbReference>
<dbReference type="EMBL" id="PPTS01000005">
    <property type="protein sequence ID" value="RDB64846.1"/>
    <property type="molecule type" value="Genomic_DNA"/>
</dbReference>
<dbReference type="PANTHER" id="PTHR45856">
    <property type="entry name" value="ALPHA/BETA-HYDROLASES SUPERFAMILY PROTEIN"/>
    <property type="match status" value="1"/>
</dbReference>
<protein>
    <submittedName>
        <fullName evidence="2">Lipase</fullName>
    </submittedName>
</protein>
<evidence type="ECO:0000313" key="3">
    <source>
        <dbReference type="Proteomes" id="UP000254000"/>
    </source>
</evidence>
<reference evidence="2 3" key="1">
    <citation type="journal article" date="2018" name="Elife">
        <title>Discovery and characterization of a prevalent human gut bacterial enzyme sufficient for the inactivation of a family of plant toxins.</title>
        <authorList>
            <person name="Koppel N."/>
            <person name="Bisanz J.E."/>
            <person name="Pandelia M.E."/>
            <person name="Turnbaugh P.J."/>
            <person name="Balskus E.P."/>
        </authorList>
    </citation>
    <scope>NUCLEOTIDE SEQUENCE [LARGE SCALE GENOMIC DNA]</scope>
    <source>
        <strain evidence="2 3">3C</strain>
    </source>
</reference>
<evidence type="ECO:0000313" key="2">
    <source>
        <dbReference type="EMBL" id="RDB64846.1"/>
    </source>
</evidence>
<dbReference type="InterPro" id="IPR002921">
    <property type="entry name" value="Fungal_lipase-type"/>
</dbReference>
<evidence type="ECO:0000259" key="1">
    <source>
        <dbReference type="Pfam" id="PF01764"/>
    </source>
</evidence>
<dbReference type="Pfam" id="PF01764">
    <property type="entry name" value="Lipase_3"/>
    <property type="match status" value="1"/>
</dbReference>
<dbReference type="PANTHER" id="PTHR45856:SF24">
    <property type="entry name" value="FUNGAL LIPASE-LIKE DOMAIN-CONTAINING PROTEIN"/>
    <property type="match status" value="1"/>
</dbReference>
<keyword evidence="3" id="KW-1185">Reference proteome</keyword>
<name>A0A369M310_9ACTN</name>
<sequence>MARPRRPIASVINASLTALALVGLFVVQAYFVGGAVGLLPAAHAEMPAFAAADVPDGPIMVDYCSEAVAARDPGNPSDRTSTSVELDDAWFAGDSRRYHHGIATNCAVLSAVCNAESHFYSGSGDRIPYAEQALSALGFSQVRTDSYELHSAVLDQLAALVSGSHDVAAYTFANRRLDTARHGDAAAGDAAAGGSSLGGPEAGSAAETLVFVGIRGSYGAEWVSNFNLPDAASPDADHRGFKTAEQEVAQALERYLDEIGADPARTRILITGHSRGGAIANLLAADLVDRADGPQALAAADAVYAYTFAAPCPTKSAERGDSAYAGIFNIVNPSDLVPQLPLPAWGYGRYGTTVELPGYASTRFASSLALMQQAYQANTGLLDSYSPDALERLDSFDAQAAQSLPTVESLLNPFGIFTAVRELLEVDLGLAFTSHCPDTYIAWMQAVDARALTFTQRA</sequence>
<feature type="domain" description="Fungal lipase-type" evidence="1">
    <location>
        <begin position="213"/>
        <end position="342"/>
    </location>
</feature>
<proteinExistence type="predicted"/>
<organism evidence="2 3">
    <name type="scientific">Gordonibacter pamelaeae</name>
    <dbReference type="NCBI Taxonomy" id="471189"/>
    <lineage>
        <taxon>Bacteria</taxon>
        <taxon>Bacillati</taxon>
        <taxon>Actinomycetota</taxon>
        <taxon>Coriobacteriia</taxon>
        <taxon>Eggerthellales</taxon>
        <taxon>Eggerthellaceae</taxon>
        <taxon>Gordonibacter</taxon>
    </lineage>
</organism>
<dbReference type="GO" id="GO:0006629">
    <property type="term" value="P:lipid metabolic process"/>
    <property type="evidence" value="ECO:0007669"/>
    <property type="project" value="InterPro"/>
</dbReference>
<accession>A0A369M310</accession>
<dbReference type="AlphaFoldDB" id="A0A369M310"/>
<dbReference type="SUPFAM" id="SSF53474">
    <property type="entry name" value="alpha/beta-Hydrolases"/>
    <property type="match status" value="1"/>
</dbReference>
<comment type="caution">
    <text evidence="2">The sequence shown here is derived from an EMBL/GenBank/DDBJ whole genome shotgun (WGS) entry which is preliminary data.</text>
</comment>
<gene>
    <name evidence="2" type="ORF">C1877_08975</name>
</gene>
<dbReference type="InterPro" id="IPR029058">
    <property type="entry name" value="AB_hydrolase_fold"/>
</dbReference>